<dbReference type="AlphaFoldDB" id="A0A1I0Y9J5"/>
<reference evidence="3 6" key="2">
    <citation type="submission" date="2017-12" db="EMBL/GenBank/DDBJ databases">
        <title>Pharmacopeia of the Arctic Ocean.</title>
        <authorList>
            <person name="Collins E."/>
            <person name="Ducluzeau A.-L."/>
        </authorList>
    </citation>
    <scope>NUCLEOTIDE SEQUENCE [LARGE SCALE GENOMIC DNA]</scope>
    <source>
        <strain evidence="3 6">DSM 23325</strain>
    </source>
</reference>
<protein>
    <submittedName>
        <fullName evidence="4">2-keto-4-pentenoate hydratase/2-oxohepta-3-ene-1,7-dioic acid hydratase (Catechol pathway)</fullName>
    </submittedName>
    <submittedName>
        <fullName evidence="3">FAA hydrolase family protein</fullName>
    </submittedName>
</protein>
<evidence type="ECO:0000259" key="2">
    <source>
        <dbReference type="Pfam" id="PF01557"/>
    </source>
</evidence>
<reference evidence="4" key="1">
    <citation type="submission" date="2016-10" db="EMBL/GenBank/DDBJ databases">
        <authorList>
            <person name="de Groot N.N."/>
        </authorList>
    </citation>
    <scope>NUCLEOTIDE SEQUENCE [LARGE SCALE GENOMIC DNA]</scope>
    <source>
        <strain evidence="4">CGMCC 1.10697</strain>
    </source>
</reference>
<evidence type="ECO:0000313" key="6">
    <source>
        <dbReference type="Proteomes" id="UP000233565"/>
    </source>
</evidence>
<dbReference type="STRING" id="748909.SAMN05192575_103318"/>
<keyword evidence="1" id="KW-0479">Metal-binding</keyword>
<dbReference type="SUPFAM" id="SSF56529">
    <property type="entry name" value="FAH"/>
    <property type="match status" value="1"/>
</dbReference>
<proteinExistence type="predicted"/>
<dbReference type="Gene3D" id="3.90.850.10">
    <property type="entry name" value="Fumarylacetoacetase-like, C-terminal domain"/>
    <property type="match status" value="1"/>
</dbReference>
<dbReference type="PANTHER" id="PTHR11820">
    <property type="entry name" value="ACYLPYRUVASE"/>
    <property type="match status" value="1"/>
</dbReference>
<dbReference type="Proteomes" id="UP000199113">
    <property type="component" value="Unassembled WGS sequence"/>
</dbReference>
<dbReference type="GO" id="GO:0016787">
    <property type="term" value="F:hydrolase activity"/>
    <property type="evidence" value="ECO:0007669"/>
    <property type="project" value="UniProtKB-KW"/>
</dbReference>
<feature type="domain" description="Fumarylacetoacetase-like C-terminal" evidence="2">
    <location>
        <begin position="67"/>
        <end position="274"/>
    </location>
</feature>
<dbReference type="InterPro" id="IPR011234">
    <property type="entry name" value="Fumarylacetoacetase-like_C"/>
</dbReference>
<keyword evidence="6" id="KW-1185">Reference proteome</keyword>
<name>A0A1I0Y9J5_9ACTN</name>
<dbReference type="EMBL" id="PJBV01000032">
    <property type="protein sequence ID" value="PKH38994.1"/>
    <property type="molecule type" value="Genomic_DNA"/>
</dbReference>
<organism evidence="4 5">
    <name type="scientific">Nocardioides alpinus</name>
    <dbReference type="NCBI Taxonomy" id="748909"/>
    <lineage>
        <taxon>Bacteria</taxon>
        <taxon>Bacillati</taxon>
        <taxon>Actinomycetota</taxon>
        <taxon>Actinomycetes</taxon>
        <taxon>Propionibacteriales</taxon>
        <taxon>Nocardioidaceae</taxon>
        <taxon>Nocardioides</taxon>
    </lineage>
</organism>
<dbReference type="OrthoDB" id="9805307at2"/>
<accession>A0A1I0Y9J5</accession>
<evidence type="ECO:0000313" key="3">
    <source>
        <dbReference type="EMBL" id="PKH38994.1"/>
    </source>
</evidence>
<dbReference type="RefSeq" id="WP_091197701.1">
    <property type="nucleotide sequence ID" value="NZ_FOKC01000003.1"/>
</dbReference>
<dbReference type="GO" id="GO:0046872">
    <property type="term" value="F:metal ion binding"/>
    <property type="evidence" value="ECO:0007669"/>
    <property type="project" value="UniProtKB-KW"/>
</dbReference>
<evidence type="ECO:0000256" key="1">
    <source>
        <dbReference type="ARBA" id="ARBA00022723"/>
    </source>
</evidence>
<evidence type="ECO:0000313" key="4">
    <source>
        <dbReference type="EMBL" id="SFB09477.1"/>
    </source>
</evidence>
<dbReference type="PANTHER" id="PTHR11820:SF112">
    <property type="entry name" value="FUMARYLACETOACETATE HYDROLASE FAMILY PROTEIN (AFU_ORTHOLOGUE AFUA_1G02370)-RELATED"/>
    <property type="match status" value="1"/>
</dbReference>
<keyword evidence="3" id="KW-0378">Hydrolase</keyword>
<dbReference type="EMBL" id="FOKC01000003">
    <property type="protein sequence ID" value="SFB09477.1"/>
    <property type="molecule type" value="Genomic_DNA"/>
</dbReference>
<dbReference type="Proteomes" id="UP000233565">
    <property type="component" value="Unassembled WGS sequence"/>
</dbReference>
<dbReference type="InterPro" id="IPR036663">
    <property type="entry name" value="Fumarylacetoacetase_C_sf"/>
</dbReference>
<sequence>MRLTGIRHEGRVVVAAVTDEGLRLLAEVAQFWQDPYRFTNLSYVATCTVVPRGGAELVPPVRPDARILCVGLNYAEHAAEGSFASVALPEHPTVFGRWTPSLAVSDHEVVVPVDEPGLDWEAELMAVVGKPLSVATLDEAADGVFAYACFNDITARRAQKLTTQWTIGKNVDASGPMSDLVTVDEAGDPSSGLRITARVNGELTQDGRTDQMIFRVPDLLAFLSRSFTLRPGDLVATGTPSGVGYARTPAWLLHDGDSVEVEIEGIGSVRSHVVAHASAARTSAEHAKVG</sequence>
<evidence type="ECO:0000313" key="5">
    <source>
        <dbReference type="Proteomes" id="UP000199113"/>
    </source>
</evidence>
<dbReference type="Pfam" id="PF01557">
    <property type="entry name" value="FAA_hydrolase"/>
    <property type="match status" value="1"/>
</dbReference>
<gene>
    <name evidence="3" type="ORF">CXG46_14800</name>
    <name evidence="4" type="ORF">SAMN05192575_103318</name>
</gene>